<dbReference type="PANTHER" id="PTHR12265:SF30">
    <property type="entry name" value="TRANSMEMBRANE PROTEIN 53"/>
    <property type="match status" value="1"/>
</dbReference>
<evidence type="ECO:0000313" key="9">
    <source>
        <dbReference type="Proteomes" id="UP000700596"/>
    </source>
</evidence>
<dbReference type="PANTHER" id="PTHR12265">
    <property type="entry name" value="TRANSMEMBRANE PROTEIN 53"/>
    <property type="match status" value="1"/>
</dbReference>
<evidence type="ECO:0000256" key="7">
    <source>
        <dbReference type="SAM" id="Phobius"/>
    </source>
</evidence>
<dbReference type="EMBL" id="JAGMWT010000016">
    <property type="protein sequence ID" value="KAH7115116.1"/>
    <property type="molecule type" value="Genomic_DNA"/>
</dbReference>
<keyword evidence="9" id="KW-1185">Reference proteome</keyword>
<evidence type="ECO:0000256" key="3">
    <source>
        <dbReference type="ARBA" id="ARBA00022989"/>
    </source>
</evidence>
<sequence length="273" mass="30857">MSVPKPLSDFVKIGHNTFIYTPEAYAPPKTPLILLLSWNAAAPKHIAKYTVAYQRLFPTARIVLVQCHTPDMFRFAETYRKLLEPALNAVKEHIKTGGEVLLHSFSNGGGNQAVEIMKAWKHREGTILPIRAQILDSAPTKGEWRRSHAAIVASLPPGLFWRLFGGLAVHLFIIGVFIFNTVLRRENKMVVMCRQLNDPAFFDIRAPRVYLYSKADKMVGFEEVEEHIAEGVAKGWDIVKVQFKNSAHTGHVREDESKYWGAVLEAWKRGPKA</sequence>
<evidence type="ECO:0000256" key="5">
    <source>
        <dbReference type="ARBA" id="ARBA00023242"/>
    </source>
</evidence>
<name>A0A9P9D9G4_9PLEO</name>
<keyword evidence="5" id="KW-0539">Nucleus</keyword>
<dbReference type="AlphaFoldDB" id="A0A9P9D9G4"/>
<proteinExistence type="inferred from homology"/>
<dbReference type="Proteomes" id="UP000700596">
    <property type="component" value="Unassembled WGS sequence"/>
</dbReference>
<dbReference type="InterPro" id="IPR008547">
    <property type="entry name" value="DUF829_TMEM53"/>
</dbReference>
<keyword evidence="2 7" id="KW-0812">Transmembrane</keyword>
<evidence type="ECO:0000256" key="1">
    <source>
        <dbReference type="ARBA" id="ARBA00007387"/>
    </source>
</evidence>
<comment type="subcellular location">
    <subcellularLocation>
        <location evidence="6">Nucleus outer membrane</location>
        <topology evidence="6">Single-pass membrane protein</topology>
    </subcellularLocation>
</comment>
<comment type="similarity">
    <text evidence="1">Belongs to the TMEM53 family.</text>
</comment>
<dbReference type="Pfam" id="PF05705">
    <property type="entry name" value="DUF829"/>
    <property type="match status" value="1"/>
</dbReference>
<comment type="caution">
    <text evidence="8">The sequence shown here is derived from an EMBL/GenBank/DDBJ whole genome shotgun (WGS) entry which is preliminary data.</text>
</comment>
<keyword evidence="3 7" id="KW-1133">Transmembrane helix</keyword>
<dbReference type="OrthoDB" id="77878at2759"/>
<keyword evidence="4 7" id="KW-0472">Membrane</keyword>
<dbReference type="InterPro" id="IPR029058">
    <property type="entry name" value="AB_hydrolase_fold"/>
</dbReference>
<gene>
    <name evidence="8" type="ORF">B0J11DRAFT_553401</name>
</gene>
<evidence type="ECO:0000256" key="6">
    <source>
        <dbReference type="ARBA" id="ARBA00034303"/>
    </source>
</evidence>
<reference evidence="8" key="1">
    <citation type="journal article" date="2021" name="Nat. Commun.">
        <title>Genetic determinants of endophytism in the Arabidopsis root mycobiome.</title>
        <authorList>
            <person name="Mesny F."/>
            <person name="Miyauchi S."/>
            <person name="Thiergart T."/>
            <person name="Pickel B."/>
            <person name="Atanasova L."/>
            <person name="Karlsson M."/>
            <person name="Huettel B."/>
            <person name="Barry K.W."/>
            <person name="Haridas S."/>
            <person name="Chen C."/>
            <person name="Bauer D."/>
            <person name="Andreopoulos W."/>
            <person name="Pangilinan J."/>
            <person name="LaButti K."/>
            <person name="Riley R."/>
            <person name="Lipzen A."/>
            <person name="Clum A."/>
            <person name="Drula E."/>
            <person name="Henrissat B."/>
            <person name="Kohler A."/>
            <person name="Grigoriev I.V."/>
            <person name="Martin F.M."/>
            <person name="Hacquard S."/>
        </authorList>
    </citation>
    <scope>NUCLEOTIDE SEQUENCE</scope>
    <source>
        <strain evidence="8">MPI-CAGE-CH-0243</strain>
    </source>
</reference>
<accession>A0A9P9D9G4</accession>
<organism evidence="8 9">
    <name type="scientific">Dendryphion nanum</name>
    <dbReference type="NCBI Taxonomy" id="256645"/>
    <lineage>
        <taxon>Eukaryota</taxon>
        <taxon>Fungi</taxon>
        <taxon>Dikarya</taxon>
        <taxon>Ascomycota</taxon>
        <taxon>Pezizomycotina</taxon>
        <taxon>Dothideomycetes</taxon>
        <taxon>Pleosporomycetidae</taxon>
        <taxon>Pleosporales</taxon>
        <taxon>Torulaceae</taxon>
        <taxon>Dendryphion</taxon>
    </lineage>
</organism>
<dbReference type="SUPFAM" id="SSF53474">
    <property type="entry name" value="alpha/beta-Hydrolases"/>
    <property type="match status" value="1"/>
</dbReference>
<dbReference type="GO" id="GO:0005640">
    <property type="term" value="C:nuclear outer membrane"/>
    <property type="evidence" value="ECO:0007669"/>
    <property type="project" value="UniProtKB-SubCell"/>
</dbReference>
<feature type="transmembrane region" description="Helical" evidence="7">
    <location>
        <begin position="159"/>
        <end position="179"/>
    </location>
</feature>
<protein>
    <submittedName>
        <fullName evidence="8">Indole-diterpene biosynthesis protein-like protein PaxU</fullName>
    </submittedName>
</protein>
<evidence type="ECO:0000313" key="8">
    <source>
        <dbReference type="EMBL" id="KAH7115116.1"/>
    </source>
</evidence>
<evidence type="ECO:0000256" key="4">
    <source>
        <dbReference type="ARBA" id="ARBA00023136"/>
    </source>
</evidence>
<evidence type="ECO:0000256" key="2">
    <source>
        <dbReference type="ARBA" id="ARBA00022692"/>
    </source>
</evidence>